<keyword evidence="8" id="KW-1185">Reference proteome</keyword>
<evidence type="ECO:0000256" key="3">
    <source>
        <dbReference type="ARBA" id="ARBA00022692"/>
    </source>
</evidence>
<reference evidence="7" key="1">
    <citation type="submission" date="2022-04" db="EMBL/GenBank/DDBJ databases">
        <title>Carnegiea gigantea Genome sequencing and assembly v2.</title>
        <authorList>
            <person name="Copetti D."/>
            <person name="Sanderson M.J."/>
            <person name="Burquez A."/>
            <person name="Wojciechowski M.F."/>
        </authorList>
    </citation>
    <scope>NUCLEOTIDE SEQUENCE</scope>
    <source>
        <strain evidence="7">SGP5-SGP5p</strain>
        <tissue evidence="7">Aerial part</tissue>
    </source>
</reference>
<feature type="transmembrane region" description="Helical" evidence="6">
    <location>
        <begin position="233"/>
        <end position="255"/>
    </location>
</feature>
<evidence type="ECO:0000313" key="7">
    <source>
        <dbReference type="EMBL" id="KAJ8441904.1"/>
    </source>
</evidence>
<accession>A0A9Q1KEA5</accession>
<evidence type="ECO:0000256" key="1">
    <source>
        <dbReference type="ARBA" id="ARBA00004141"/>
    </source>
</evidence>
<dbReference type="PANTHER" id="PTHR32191">
    <property type="entry name" value="TETRASPANIN-8-RELATED"/>
    <property type="match status" value="1"/>
</dbReference>
<evidence type="ECO:0000313" key="8">
    <source>
        <dbReference type="Proteomes" id="UP001153076"/>
    </source>
</evidence>
<dbReference type="GO" id="GO:0016020">
    <property type="term" value="C:membrane"/>
    <property type="evidence" value="ECO:0007669"/>
    <property type="project" value="UniProtKB-SubCell"/>
</dbReference>
<dbReference type="OrthoDB" id="1892640at2759"/>
<keyword evidence="3 6" id="KW-0812">Transmembrane</keyword>
<comment type="similarity">
    <text evidence="2">Belongs to the tetraspanin (TM4SF) family.</text>
</comment>
<sequence>MKFSNSLVGFLNFLTLLLSIPILGGGIWLAHRATTDCEKYLQTPIIIVGAFLLAVSLAGFIGACCRVNWLLWFYLFVMFVLILVLFCFTFFAFVVTNKGAGEALSNRGYKEYKLGDYSNWLQKRVTNTKNWNRIHSCLIDSKFCQNLAMDNKTSSEEFFAKDLNPIESGCCKPPESCHFTYQSPTVWIKNSSTTNGSNPDCNAWSNDPNALCFNCESCKAGVLQNLKAHWKRVAVINMIFLVFLVIVYSLGFCAFRNNRWSNARHRPQWKPYA</sequence>
<feature type="transmembrane region" description="Helical" evidence="6">
    <location>
        <begin position="7"/>
        <end position="29"/>
    </location>
</feature>
<protein>
    <recommendedName>
        <fullName evidence="9">Tetraspanin-8</fullName>
    </recommendedName>
</protein>
<evidence type="ECO:0000256" key="5">
    <source>
        <dbReference type="ARBA" id="ARBA00023136"/>
    </source>
</evidence>
<name>A0A9Q1KEA5_9CARY</name>
<proteinExistence type="inferred from homology"/>
<dbReference type="InterPro" id="IPR018499">
    <property type="entry name" value="Tetraspanin/Peripherin"/>
</dbReference>
<feature type="transmembrane region" description="Helical" evidence="6">
    <location>
        <begin position="41"/>
        <end position="64"/>
    </location>
</feature>
<comment type="subcellular location">
    <subcellularLocation>
        <location evidence="1">Membrane</location>
        <topology evidence="1">Multi-pass membrane protein</topology>
    </subcellularLocation>
</comment>
<gene>
    <name evidence="7" type="ORF">Cgig2_014373</name>
</gene>
<dbReference type="AlphaFoldDB" id="A0A9Q1KEA5"/>
<feature type="transmembrane region" description="Helical" evidence="6">
    <location>
        <begin position="71"/>
        <end position="95"/>
    </location>
</feature>
<evidence type="ECO:0000256" key="4">
    <source>
        <dbReference type="ARBA" id="ARBA00022989"/>
    </source>
</evidence>
<dbReference type="GO" id="GO:0009734">
    <property type="term" value="P:auxin-activated signaling pathway"/>
    <property type="evidence" value="ECO:0007669"/>
    <property type="project" value="InterPro"/>
</dbReference>
<dbReference type="Pfam" id="PF00335">
    <property type="entry name" value="Tetraspanin"/>
    <property type="match status" value="1"/>
</dbReference>
<dbReference type="InterPro" id="IPR044991">
    <property type="entry name" value="TET_plant"/>
</dbReference>
<comment type="caution">
    <text evidence="7">The sequence shown here is derived from an EMBL/GenBank/DDBJ whole genome shotgun (WGS) entry which is preliminary data.</text>
</comment>
<evidence type="ECO:0000256" key="6">
    <source>
        <dbReference type="SAM" id="Phobius"/>
    </source>
</evidence>
<organism evidence="7 8">
    <name type="scientific">Carnegiea gigantea</name>
    <dbReference type="NCBI Taxonomy" id="171969"/>
    <lineage>
        <taxon>Eukaryota</taxon>
        <taxon>Viridiplantae</taxon>
        <taxon>Streptophyta</taxon>
        <taxon>Embryophyta</taxon>
        <taxon>Tracheophyta</taxon>
        <taxon>Spermatophyta</taxon>
        <taxon>Magnoliopsida</taxon>
        <taxon>eudicotyledons</taxon>
        <taxon>Gunneridae</taxon>
        <taxon>Pentapetalae</taxon>
        <taxon>Caryophyllales</taxon>
        <taxon>Cactineae</taxon>
        <taxon>Cactaceae</taxon>
        <taxon>Cactoideae</taxon>
        <taxon>Echinocereeae</taxon>
        <taxon>Carnegiea</taxon>
    </lineage>
</organism>
<evidence type="ECO:0000256" key="2">
    <source>
        <dbReference type="ARBA" id="ARBA00006840"/>
    </source>
</evidence>
<keyword evidence="4 6" id="KW-1133">Transmembrane helix</keyword>
<dbReference type="EMBL" id="JAKOGI010000150">
    <property type="protein sequence ID" value="KAJ8441904.1"/>
    <property type="molecule type" value="Genomic_DNA"/>
</dbReference>
<dbReference type="Proteomes" id="UP001153076">
    <property type="component" value="Unassembled WGS sequence"/>
</dbReference>
<evidence type="ECO:0008006" key="9">
    <source>
        <dbReference type="Google" id="ProtNLM"/>
    </source>
</evidence>
<keyword evidence="5 6" id="KW-0472">Membrane</keyword>